<proteinExistence type="predicted"/>
<reference evidence="1 2" key="1">
    <citation type="journal article" date="2022" name="Genome Biol. Evol.">
        <title>The Spruce Budworm Genome: Reconstructing the Evolutionary History of Antifreeze Proteins.</title>
        <authorList>
            <person name="Beliveau C."/>
            <person name="Gagne P."/>
            <person name="Picq S."/>
            <person name="Vernygora O."/>
            <person name="Keeling C.I."/>
            <person name="Pinkney K."/>
            <person name="Doucet D."/>
            <person name="Wen F."/>
            <person name="Johnston J.S."/>
            <person name="Maaroufi H."/>
            <person name="Boyle B."/>
            <person name="Laroche J."/>
            <person name="Dewar K."/>
            <person name="Juretic N."/>
            <person name="Blackburn G."/>
            <person name="Nisole A."/>
            <person name="Brunet B."/>
            <person name="Brandao M."/>
            <person name="Lumley L."/>
            <person name="Duan J."/>
            <person name="Quan G."/>
            <person name="Lucarotti C.J."/>
            <person name="Roe A.D."/>
            <person name="Sperling F.A.H."/>
            <person name="Levesque R.C."/>
            <person name="Cusson M."/>
        </authorList>
    </citation>
    <scope>NUCLEOTIDE SEQUENCE [LARGE SCALE GENOMIC DNA]</scope>
    <source>
        <strain evidence="1">Glfc:IPQL:Cfum</strain>
    </source>
</reference>
<comment type="caution">
    <text evidence="1">The sequence shown here is derived from an EMBL/GenBank/DDBJ whole genome shotgun (WGS) entry which is preliminary data.</text>
</comment>
<accession>A0ACC0KAE9</accession>
<organism evidence="1 2">
    <name type="scientific">Choristoneura fumiferana</name>
    <name type="common">Spruce budworm moth</name>
    <name type="synonym">Archips fumiferana</name>
    <dbReference type="NCBI Taxonomy" id="7141"/>
    <lineage>
        <taxon>Eukaryota</taxon>
        <taxon>Metazoa</taxon>
        <taxon>Ecdysozoa</taxon>
        <taxon>Arthropoda</taxon>
        <taxon>Hexapoda</taxon>
        <taxon>Insecta</taxon>
        <taxon>Pterygota</taxon>
        <taxon>Neoptera</taxon>
        <taxon>Endopterygota</taxon>
        <taxon>Lepidoptera</taxon>
        <taxon>Glossata</taxon>
        <taxon>Ditrysia</taxon>
        <taxon>Tortricoidea</taxon>
        <taxon>Tortricidae</taxon>
        <taxon>Tortricinae</taxon>
        <taxon>Choristoneura</taxon>
    </lineage>
</organism>
<sequence length="68" mass="7695">MQVAFIVAFYGGGLCSAVDVFRLMMMIDNIMSGIKSVPHHKTLRDVDELNAMLPPEKRLEPFVWNQEG</sequence>
<dbReference type="EMBL" id="CM046128">
    <property type="protein sequence ID" value="KAI8433253.1"/>
    <property type="molecule type" value="Genomic_DNA"/>
</dbReference>
<gene>
    <name evidence="1" type="ORF">MSG28_015327</name>
</gene>
<evidence type="ECO:0000313" key="2">
    <source>
        <dbReference type="Proteomes" id="UP001064048"/>
    </source>
</evidence>
<keyword evidence="2" id="KW-1185">Reference proteome</keyword>
<protein>
    <submittedName>
        <fullName evidence="1">Uncharacterized protein</fullName>
    </submittedName>
</protein>
<dbReference type="Proteomes" id="UP001064048">
    <property type="component" value="Chromosome 28"/>
</dbReference>
<name>A0ACC0KAE9_CHOFU</name>
<evidence type="ECO:0000313" key="1">
    <source>
        <dbReference type="EMBL" id="KAI8433253.1"/>
    </source>
</evidence>